<reference evidence="1 2" key="2">
    <citation type="journal article" date="2022" name="Mol. Ecol. Resour.">
        <title>The genomes of chicory, endive, great burdock and yacon provide insights into Asteraceae paleo-polyploidization history and plant inulin production.</title>
        <authorList>
            <person name="Fan W."/>
            <person name="Wang S."/>
            <person name="Wang H."/>
            <person name="Wang A."/>
            <person name="Jiang F."/>
            <person name="Liu H."/>
            <person name="Zhao H."/>
            <person name="Xu D."/>
            <person name="Zhang Y."/>
        </authorList>
    </citation>
    <scope>NUCLEOTIDE SEQUENCE [LARGE SCALE GENOMIC DNA]</scope>
    <source>
        <strain evidence="2">cv. Yunnan</strain>
        <tissue evidence="1">Leaves</tissue>
    </source>
</reference>
<sequence>MKTETLKKVVNDMKFEKEIEKRVQIEKRIRKRKENSKKRIFDVYTSSFDTQKSLFEARLKELDATKLKPNVKVEEVSKEIYSTNTAEASVKVSEESKGTWFKKKLESSSRMVDSFEIGIENFSSETLKEKIISWRYDSSKDLYIINRTRGKHQVFKNKEDIFKLSVFDLKTLSEIKMLTTHLKGYDFENFLEEWLNMDFTLNRRILRCQRGGCQDSDIKFKISLLERPSQAERQLLSFLSIMKSIQRIQCHYSLSREHMWMRCMNWLLREMELWSH</sequence>
<dbReference type="Proteomes" id="UP001056120">
    <property type="component" value="Linkage Group LG06"/>
</dbReference>
<accession>A0ACB9J0Q4</accession>
<gene>
    <name evidence="1" type="ORF">L1987_18785</name>
</gene>
<dbReference type="EMBL" id="CM042023">
    <property type="protein sequence ID" value="KAI3814043.1"/>
    <property type="molecule type" value="Genomic_DNA"/>
</dbReference>
<evidence type="ECO:0000313" key="2">
    <source>
        <dbReference type="Proteomes" id="UP001056120"/>
    </source>
</evidence>
<proteinExistence type="predicted"/>
<reference evidence="2" key="1">
    <citation type="journal article" date="2022" name="Mol. Ecol. Resour.">
        <title>The genomes of chicory, endive, great burdock and yacon provide insights into Asteraceae palaeo-polyploidization history and plant inulin production.</title>
        <authorList>
            <person name="Fan W."/>
            <person name="Wang S."/>
            <person name="Wang H."/>
            <person name="Wang A."/>
            <person name="Jiang F."/>
            <person name="Liu H."/>
            <person name="Zhao H."/>
            <person name="Xu D."/>
            <person name="Zhang Y."/>
        </authorList>
    </citation>
    <scope>NUCLEOTIDE SEQUENCE [LARGE SCALE GENOMIC DNA]</scope>
    <source>
        <strain evidence="2">cv. Yunnan</strain>
    </source>
</reference>
<comment type="caution">
    <text evidence="1">The sequence shown here is derived from an EMBL/GenBank/DDBJ whole genome shotgun (WGS) entry which is preliminary data.</text>
</comment>
<evidence type="ECO:0000313" key="1">
    <source>
        <dbReference type="EMBL" id="KAI3814043.1"/>
    </source>
</evidence>
<organism evidence="1 2">
    <name type="scientific">Smallanthus sonchifolius</name>
    <dbReference type="NCBI Taxonomy" id="185202"/>
    <lineage>
        <taxon>Eukaryota</taxon>
        <taxon>Viridiplantae</taxon>
        <taxon>Streptophyta</taxon>
        <taxon>Embryophyta</taxon>
        <taxon>Tracheophyta</taxon>
        <taxon>Spermatophyta</taxon>
        <taxon>Magnoliopsida</taxon>
        <taxon>eudicotyledons</taxon>
        <taxon>Gunneridae</taxon>
        <taxon>Pentapetalae</taxon>
        <taxon>asterids</taxon>
        <taxon>campanulids</taxon>
        <taxon>Asterales</taxon>
        <taxon>Asteraceae</taxon>
        <taxon>Asteroideae</taxon>
        <taxon>Heliantheae alliance</taxon>
        <taxon>Millerieae</taxon>
        <taxon>Smallanthus</taxon>
    </lineage>
</organism>
<keyword evidence="2" id="KW-1185">Reference proteome</keyword>
<protein>
    <submittedName>
        <fullName evidence="1">Uncharacterized protein</fullName>
    </submittedName>
</protein>
<name>A0ACB9J0Q4_9ASTR</name>